<dbReference type="SUPFAM" id="SSF57903">
    <property type="entry name" value="FYVE/PHD zinc finger"/>
    <property type="match status" value="1"/>
</dbReference>
<dbReference type="InterPro" id="IPR019786">
    <property type="entry name" value="Zinc_finger_PHD-type_CS"/>
</dbReference>
<comment type="subcellular location">
    <subcellularLocation>
        <location evidence="1">Nucleus</location>
    </subcellularLocation>
</comment>
<dbReference type="GO" id="GO:0045893">
    <property type="term" value="P:positive regulation of DNA-templated transcription"/>
    <property type="evidence" value="ECO:0007669"/>
    <property type="project" value="TreeGrafter"/>
</dbReference>
<feature type="compositionally biased region" description="Basic and acidic residues" evidence="7">
    <location>
        <begin position="97"/>
        <end position="114"/>
    </location>
</feature>
<feature type="region of interest" description="Disordered" evidence="7">
    <location>
        <begin position="1"/>
        <end position="127"/>
    </location>
</feature>
<dbReference type="PANTHER" id="PTHR46174">
    <property type="entry name" value="CXXC-TYPE ZINC FINGER PROTEIN 1"/>
    <property type="match status" value="1"/>
</dbReference>
<protein>
    <recommendedName>
        <fullName evidence="8">PHD-type domain-containing protein</fullName>
    </recommendedName>
</protein>
<dbReference type="InterPro" id="IPR019787">
    <property type="entry name" value="Znf_PHD-finger"/>
</dbReference>
<proteinExistence type="predicted"/>
<dbReference type="GO" id="GO:0048188">
    <property type="term" value="C:Set1C/COMPASS complex"/>
    <property type="evidence" value="ECO:0007669"/>
    <property type="project" value="InterPro"/>
</dbReference>
<evidence type="ECO:0000256" key="6">
    <source>
        <dbReference type="PROSITE-ProRule" id="PRU00146"/>
    </source>
</evidence>
<feature type="region of interest" description="Disordered" evidence="7">
    <location>
        <begin position="280"/>
        <end position="302"/>
    </location>
</feature>
<feature type="compositionally biased region" description="Low complexity" evidence="7">
    <location>
        <begin position="29"/>
        <end position="38"/>
    </location>
</feature>
<reference evidence="10" key="1">
    <citation type="submission" date="2015-05" db="EMBL/GenBank/DDBJ databases">
        <authorList>
            <person name="Fogelqvist Johan"/>
        </authorList>
    </citation>
    <scope>NUCLEOTIDE SEQUENCE [LARGE SCALE GENOMIC DNA]</scope>
</reference>
<gene>
    <name evidence="9" type="ORF">BN1723_008615</name>
</gene>
<evidence type="ECO:0000313" key="9">
    <source>
        <dbReference type="EMBL" id="CRJ96381.1"/>
    </source>
</evidence>
<dbReference type="AlphaFoldDB" id="A0A0G4KH82"/>
<evidence type="ECO:0000256" key="1">
    <source>
        <dbReference type="ARBA" id="ARBA00004123"/>
    </source>
</evidence>
<dbReference type="GO" id="GO:0008270">
    <property type="term" value="F:zinc ion binding"/>
    <property type="evidence" value="ECO:0007669"/>
    <property type="project" value="UniProtKB-KW"/>
</dbReference>
<dbReference type="PROSITE" id="PS50016">
    <property type="entry name" value="ZF_PHD_2"/>
    <property type="match status" value="1"/>
</dbReference>
<evidence type="ECO:0000256" key="7">
    <source>
        <dbReference type="SAM" id="MobiDB-lite"/>
    </source>
</evidence>
<sequence length="488" mass="54089">MDHAGDQPVGKSPSSVPTTRQQEDHDMPDAQPAPAASSPHERSVPPSSNTVLPSTEKPPPAPTKKRGQAAVKKPTKRSKGNAGPRAGKKQTAPKASSGDRDDHDDSAAQLEERGAASPSPDDDDSIDPGPYCLCRGPDDHRFMIFCDICQDWFHGECVDMDRDVGNNLVERFVCPNCTDLASNVRTLYKKTCSLKNCTQEARLYGDRETKEEVKLEDKSVFCSDEHRQLWWEKYVAAMPKKDGSGAKTLYGDITQAQIMALLGDAVSKADKTNNWKLAARPFAPEDGDNGSDPKKVLPPGTLTEEEELKLKQYAAERYQMGEDTVAYSRMLELMDMAGRRRAALVAAKKMDDSVCGYDYRLDTIGVRQPFAAFMATKEAQEIFKQGSLEHGSVMSGADRNFCDKKRCKPHHGWYQIHTKDVRYLMRCLTSEANKKLNLEAEIRDAAVQRRLRKEREGNGVEYHGQYAVQLGDQNKSVAADGPLETAST</sequence>
<feature type="domain" description="PHD-type" evidence="8">
    <location>
        <begin position="129"/>
        <end position="180"/>
    </location>
</feature>
<dbReference type="PANTHER" id="PTHR46174:SF1">
    <property type="entry name" value="CXXC-TYPE ZINC FINGER PROTEIN 1"/>
    <property type="match status" value="1"/>
</dbReference>
<keyword evidence="2" id="KW-0479">Metal-binding</keyword>
<evidence type="ECO:0000256" key="2">
    <source>
        <dbReference type="ARBA" id="ARBA00022723"/>
    </source>
</evidence>
<dbReference type="InterPro" id="IPR011011">
    <property type="entry name" value="Znf_FYVE_PHD"/>
</dbReference>
<evidence type="ECO:0000256" key="5">
    <source>
        <dbReference type="ARBA" id="ARBA00023242"/>
    </source>
</evidence>
<evidence type="ECO:0000256" key="4">
    <source>
        <dbReference type="ARBA" id="ARBA00022833"/>
    </source>
</evidence>
<feature type="compositionally biased region" description="Basic residues" evidence="7">
    <location>
        <begin position="63"/>
        <end position="79"/>
    </location>
</feature>
<dbReference type="Gene3D" id="3.30.40.10">
    <property type="entry name" value="Zinc/RING finger domain, C3HC4 (zinc finger)"/>
    <property type="match status" value="1"/>
</dbReference>
<dbReference type="SMART" id="SM00249">
    <property type="entry name" value="PHD"/>
    <property type="match status" value="1"/>
</dbReference>
<dbReference type="EMBL" id="CVQI01000447">
    <property type="protein sequence ID" value="CRJ96381.1"/>
    <property type="molecule type" value="Genomic_DNA"/>
</dbReference>
<dbReference type="PROSITE" id="PS01359">
    <property type="entry name" value="ZF_PHD_1"/>
    <property type="match status" value="1"/>
</dbReference>
<dbReference type="InterPro" id="IPR013083">
    <property type="entry name" value="Znf_RING/FYVE/PHD"/>
</dbReference>
<keyword evidence="5" id="KW-0539">Nucleus</keyword>
<dbReference type="Pfam" id="PF00628">
    <property type="entry name" value="PHD"/>
    <property type="match status" value="1"/>
</dbReference>
<dbReference type="InterPro" id="IPR001965">
    <property type="entry name" value="Znf_PHD"/>
</dbReference>
<evidence type="ECO:0000259" key="8">
    <source>
        <dbReference type="PROSITE" id="PS50016"/>
    </source>
</evidence>
<evidence type="ECO:0000256" key="3">
    <source>
        <dbReference type="ARBA" id="ARBA00022771"/>
    </source>
</evidence>
<accession>A0A0G4KH82</accession>
<evidence type="ECO:0000313" key="10">
    <source>
        <dbReference type="Proteomes" id="UP000045706"/>
    </source>
</evidence>
<dbReference type="Proteomes" id="UP000045706">
    <property type="component" value="Unassembled WGS sequence"/>
</dbReference>
<name>A0A0G4KH82_VERLO</name>
<dbReference type="InterPro" id="IPR037869">
    <property type="entry name" value="Spp1/CFP1"/>
</dbReference>
<keyword evidence="3 6" id="KW-0863">Zinc-finger</keyword>
<keyword evidence="4" id="KW-0862">Zinc</keyword>
<organism evidence="9 10">
    <name type="scientific">Verticillium longisporum</name>
    <name type="common">Verticillium dahliae var. longisporum</name>
    <dbReference type="NCBI Taxonomy" id="100787"/>
    <lineage>
        <taxon>Eukaryota</taxon>
        <taxon>Fungi</taxon>
        <taxon>Dikarya</taxon>
        <taxon>Ascomycota</taxon>
        <taxon>Pezizomycotina</taxon>
        <taxon>Sordariomycetes</taxon>
        <taxon>Hypocreomycetidae</taxon>
        <taxon>Glomerellales</taxon>
        <taxon>Plectosphaerellaceae</taxon>
        <taxon>Verticillium</taxon>
    </lineage>
</organism>